<evidence type="ECO:0000313" key="2">
    <source>
        <dbReference type="Proteomes" id="UP001162501"/>
    </source>
</evidence>
<sequence length="61" mass="6738">MTEEQLPFMTGKFFGTQMPPSLTEEDAEMQFGPVFMVGQYGCPGKADGSEAAESLRSRWVT</sequence>
<evidence type="ECO:0000313" key="1">
    <source>
        <dbReference type="EMBL" id="CAN0522972.1"/>
    </source>
</evidence>
<feature type="non-terminal residue" evidence="1">
    <location>
        <position position="1"/>
    </location>
</feature>
<gene>
    <name evidence="1" type="ORF">MRATA1EN22A_LOCUS23795</name>
</gene>
<organism evidence="1 2">
    <name type="scientific">Rangifer tarandus platyrhynchus</name>
    <name type="common">Svalbard reindeer</name>
    <dbReference type="NCBI Taxonomy" id="3082113"/>
    <lineage>
        <taxon>Eukaryota</taxon>
        <taxon>Metazoa</taxon>
        <taxon>Chordata</taxon>
        <taxon>Craniata</taxon>
        <taxon>Vertebrata</taxon>
        <taxon>Euteleostomi</taxon>
        <taxon>Mammalia</taxon>
        <taxon>Eutheria</taxon>
        <taxon>Laurasiatheria</taxon>
        <taxon>Artiodactyla</taxon>
        <taxon>Ruminantia</taxon>
        <taxon>Pecora</taxon>
        <taxon>Cervidae</taxon>
        <taxon>Odocoileinae</taxon>
        <taxon>Rangifer</taxon>
    </lineage>
</organism>
<dbReference type="EMBL" id="OX596089">
    <property type="protein sequence ID" value="CAN0522972.1"/>
    <property type="molecule type" value="Genomic_DNA"/>
</dbReference>
<feature type="non-terminal residue" evidence="1">
    <location>
        <position position="61"/>
    </location>
</feature>
<name>A0AC59ZWQ6_RANTA</name>
<dbReference type="Proteomes" id="UP001162501">
    <property type="component" value="Chromosome 5"/>
</dbReference>
<proteinExistence type="predicted"/>
<reference evidence="1" key="2">
    <citation type="submission" date="2025-03" db="EMBL/GenBank/DDBJ databases">
        <authorList>
            <consortium name="ELIXIR-Norway"/>
            <consortium name="Elixir Norway"/>
        </authorList>
    </citation>
    <scope>NUCLEOTIDE SEQUENCE</scope>
</reference>
<accession>A0AC59ZWQ6</accession>
<reference evidence="1" key="1">
    <citation type="submission" date="2023-05" db="EMBL/GenBank/DDBJ databases">
        <authorList>
            <consortium name="ELIXIR-Norway"/>
        </authorList>
    </citation>
    <scope>NUCLEOTIDE SEQUENCE</scope>
</reference>
<protein>
    <submittedName>
        <fullName evidence="1">Uncharacterized protein</fullName>
    </submittedName>
</protein>